<gene>
    <name evidence="1" type="ORF">METZ01_LOCUS104994</name>
</gene>
<reference evidence="1" key="1">
    <citation type="submission" date="2018-05" db="EMBL/GenBank/DDBJ databases">
        <authorList>
            <person name="Lanie J.A."/>
            <person name="Ng W.-L."/>
            <person name="Kazmierczak K.M."/>
            <person name="Andrzejewski T.M."/>
            <person name="Davidsen T.M."/>
            <person name="Wayne K.J."/>
            <person name="Tettelin H."/>
            <person name="Glass J.I."/>
            <person name="Rusch D."/>
            <person name="Podicherti R."/>
            <person name="Tsui H.-C.T."/>
            <person name="Winkler M.E."/>
        </authorList>
    </citation>
    <scope>NUCLEOTIDE SEQUENCE</scope>
</reference>
<evidence type="ECO:0000313" key="1">
    <source>
        <dbReference type="EMBL" id="SVA52140.1"/>
    </source>
</evidence>
<evidence type="ECO:0008006" key="2">
    <source>
        <dbReference type="Google" id="ProtNLM"/>
    </source>
</evidence>
<accession>A0A381WI06</accession>
<protein>
    <recommendedName>
        <fullName evidence="2">Ig-like domain-containing protein</fullName>
    </recommendedName>
</protein>
<dbReference type="InterPro" id="IPR036179">
    <property type="entry name" value="Ig-like_dom_sf"/>
</dbReference>
<dbReference type="InterPro" id="IPR013783">
    <property type="entry name" value="Ig-like_fold"/>
</dbReference>
<feature type="non-terminal residue" evidence="1">
    <location>
        <position position="872"/>
    </location>
</feature>
<proteinExistence type="predicted"/>
<dbReference type="Gene3D" id="2.60.40.10">
    <property type="entry name" value="Immunoglobulins"/>
    <property type="match status" value="2"/>
</dbReference>
<sequence>MIPLVRQTQHLARRWKVLFVPVCITAGMAFAVTWASGPTKAPAPRETPSITLSDLDGDGDLDMLIESQTPLGQADVGAVDVFTNDGDRMAPLAIGLARRELESGLGDLLPGYARWLAGADSEDDLPSEDLVGIAPLPPLPPGLEIVAPERFDSKPSTLGDDYPEIRTLTMNFTALAGRMTAANPEPDETVRRHRLLSIQKMGAPGGAAKPRSNGPRLLGGDVPRVQDDFLAVVDNHTAIPADTHGAVGPEHLVVALNTEIAIQTREGELVSKVGLGDFWAGFSHGFVFDPKVVYDHLAKRWVVFTIADVNTTKSAVLIALSQTSDPTGDWDMASIRVHPEALPDNYLYADYPNIGYNKKWLAASVNLYKGTNQVEGAKEFIGSRIYAFHKPDYIRGRRAFYTQFDDPGFFTVVPATTYDANDTNLLFITEQSTRALRISALSGKVGQEHYTPNYARTSLDGIVAWEFSIGKTNISPQKAGAKTIFANDSRMHALAKRNGKLWAAHHVFLPEGMKNVDRTAIQWWNLKTNATIIQRGYIQDTNTVKHYTFPSLAVNKNGDVLIGYSGFTKDTYASAYFSYRKASDPLGQMSKPALFKAGVAPYVKLRADGRNSWGDYSAAQVDPNNDTDMWTIQMYAETRNTEQANIPDDKRDRWGTWWGFMAFQPDDPPVVTQHPASQTIMEFGSTVSLAVQLKGAAPFTYQWRFEKKDIVGATAATHTIASYQPEHMGRYEVVIRNGVGYTRSKTAVLDAILPTIGAPEKAKLISGPNVTMTAAPTPVQTVIGIHTNVVLRVVPQGTGPFGYQWSFNGEAIGGATGATVDLGVMTPDTEGAYSVNVRTAIGETTSEQTALEWLIFDEPEFFNVNLTESQLG</sequence>
<name>A0A381WI06_9ZZZZ</name>
<dbReference type="EMBL" id="UINC01011874">
    <property type="protein sequence ID" value="SVA52140.1"/>
    <property type="molecule type" value="Genomic_DNA"/>
</dbReference>
<dbReference type="AlphaFoldDB" id="A0A381WI06"/>
<organism evidence="1">
    <name type="scientific">marine metagenome</name>
    <dbReference type="NCBI Taxonomy" id="408172"/>
    <lineage>
        <taxon>unclassified sequences</taxon>
        <taxon>metagenomes</taxon>
        <taxon>ecological metagenomes</taxon>
    </lineage>
</organism>
<dbReference type="SUPFAM" id="SSF48726">
    <property type="entry name" value="Immunoglobulin"/>
    <property type="match status" value="1"/>
</dbReference>